<protein>
    <submittedName>
        <fullName evidence="1">Uncharacterized protein</fullName>
    </submittedName>
</protein>
<reference evidence="1 2" key="1">
    <citation type="submission" date="2019-06" db="EMBL/GenBank/DDBJ databases">
        <title>Pseudomonas bimorpha sp. nov. isolated from bovine raw milk and skim milk concentrate.</title>
        <authorList>
            <person name="Hofmann K."/>
            <person name="Huptas C."/>
            <person name="Doll E."/>
            <person name="Scherer S."/>
            <person name="Wenning M."/>
        </authorList>
    </citation>
    <scope>NUCLEOTIDE SEQUENCE [LARGE SCALE GENOMIC DNA]</scope>
    <source>
        <strain evidence="1 2">DSM 108990</strain>
    </source>
</reference>
<comment type="caution">
    <text evidence="1">The sequence shown here is derived from an EMBL/GenBank/DDBJ whole genome shotgun (WGS) entry which is preliminary data.</text>
</comment>
<sequence>MTRLISLICSSGNVTGDAAHVAEAMAVVTRAKIHIEALKILQRVRQGQEAMHSAADAKKDLGLDD</sequence>
<gene>
    <name evidence="1" type="ORF">FJD37_12420</name>
</gene>
<dbReference type="RefSeq" id="WP_146426334.1">
    <property type="nucleotide sequence ID" value="NZ_VFIP01000021.1"/>
</dbReference>
<dbReference type="AlphaFoldDB" id="A0A5C5PXB8"/>
<organism evidence="1 2">
    <name type="scientific">Pseudomonas saxonica</name>
    <dbReference type="NCBI Taxonomy" id="2600598"/>
    <lineage>
        <taxon>Bacteria</taxon>
        <taxon>Pseudomonadati</taxon>
        <taxon>Pseudomonadota</taxon>
        <taxon>Gammaproteobacteria</taxon>
        <taxon>Pseudomonadales</taxon>
        <taxon>Pseudomonadaceae</taxon>
        <taxon>Pseudomonas</taxon>
    </lineage>
</organism>
<accession>A0A5C5PXB8</accession>
<evidence type="ECO:0000313" key="1">
    <source>
        <dbReference type="EMBL" id="TWR93455.1"/>
    </source>
</evidence>
<dbReference type="Proteomes" id="UP000317901">
    <property type="component" value="Unassembled WGS sequence"/>
</dbReference>
<name>A0A5C5PXB8_9PSED</name>
<dbReference type="EMBL" id="VFIP01000021">
    <property type="protein sequence ID" value="TWR93455.1"/>
    <property type="molecule type" value="Genomic_DNA"/>
</dbReference>
<proteinExistence type="predicted"/>
<evidence type="ECO:0000313" key="2">
    <source>
        <dbReference type="Proteomes" id="UP000317901"/>
    </source>
</evidence>